<dbReference type="SUPFAM" id="SSF53335">
    <property type="entry name" value="S-adenosyl-L-methionine-dependent methyltransferases"/>
    <property type="match status" value="1"/>
</dbReference>
<reference evidence="1 2" key="1">
    <citation type="submission" date="2019-08" db="EMBL/GenBank/DDBJ databases">
        <title>Deep-cultivation of Planctomycetes and their phenomic and genomic characterization uncovers novel biology.</title>
        <authorList>
            <person name="Wiegand S."/>
            <person name="Jogler M."/>
            <person name="Boedeker C."/>
            <person name="Pinto D."/>
            <person name="Vollmers J."/>
            <person name="Rivas-Marin E."/>
            <person name="Kohn T."/>
            <person name="Peeters S.H."/>
            <person name="Heuer A."/>
            <person name="Rast P."/>
            <person name="Oberbeckmann S."/>
            <person name="Bunk B."/>
            <person name="Jeske O."/>
            <person name="Meyerdierks A."/>
            <person name="Storesund J.E."/>
            <person name="Kallscheuer N."/>
            <person name="Luecker S."/>
            <person name="Lage O.M."/>
            <person name="Pohl T."/>
            <person name="Merkel B.J."/>
            <person name="Hornburger P."/>
            <person name="Mueller R.-W."/>
            <person name="Bruemmer F."/>
            <person name="Labrenz M."/>
            <person name="Spormann A.M."/>
            <person name="Op den Camp H."/>
            <person name="Overmann J."/>
            <person name="Amann R."/>
            <person name="Jetten M.S.M."/>
            <person name="Mascher T."/>
            <person name="Medema M.H."/>
            <person name="Devos D.P."/>
            <person name="Kaster A.-K."/>
            <person name="Ovreas L."/>
            <person name="Rohde M."/>
            <person name="Galperin M.Y."/>
            <person name="Jogler C."/>
        </authorList>
    </citation>
    <scope>NUCLEOTIDE SEQUENCE [LARGE SCALE GENOMIC DNA]</scope>
    <source>
        <strain evidence="1 2">FC18</strain>
    </source>
</reference>
<dbReference type="PANTHER" id="PTHR43832">
    <property type="match status" value="1"/>
</dbReference>
<protein>
    <submittedName>
        <fullName evidence="1">Cyclopropane-fatty-acyl-phospholipid synthase</fullName>
        <ecNumber evidence="1">2.1.1.79</ecNumber>
    </submittedName>
</protein>
<evidence type="ECO:0000313" key="1">
    <source>
        <dbReference type="EMBL" id="QEG21721.1"/>
    </source>
</evidence>
<dbReference type="PANTHER" id="PTHR43832:SF1">
    <property type="entry name" value="S-ADENOSYL-L-METHIONINE-DEPENDENT METHYLTRANSFERASES SUPERFAMILY PROTEIN"/>
    <property type="match status" value="1"/>
</dbReference>
<dbReference type="FunFam" id="3.40.50.150:FF:000554">
    <property type="entry name" value="Cation-transporting ATPase"/>
    <property type="match status" value="1"/>
</dbReference>
<keyword evidence="1" id="KW-0489">Methyltransferase</keyword>
<dbReference type="STRING" id="980251.GCA_001642875_03181"/>
<dbReference type="EC" id="2.1.1.79" evidence="1"/>
<name>A0A5B9PFI7_9BACT</name>
<dbReference type="AlphaFoldDB" id="A0A5B9PFI7"/>
<dbReference type="EMBL" id="CP042912">
    <property type="protein sequence ID" value="QEG21721.1"/>
    <property type="molecule type" value="Genomic_DNA"/>
</dbReference>
<keyword evidence="2" id="KW-1185">Reference proteome</keyword>
<dbReference type="InterPro" id="IPR029063">
    <property type="entry name" value="SAM-dependent_MTases_sf"/>
</dbReference>
<dbReference type="RefSeq" id="WP_075085404.1">
    <property type="nucleotide sequence ID" value="NZ_CP042912.1"/>
</dbReference>
<keyword evidence="1" id="KW-0808">Transferase</keyword>
<accession>A0A5B9PFI7</accession>
<dbReference type="CDD" id="cd02440">
    <property type="entry name" value="AdoMet_MTases"/>
    <property type="match status" value="1"/>
</dbReference>
<dbReference type="Pfam" id="PF02353">
    <property type="entry name" value="CMAS"/>
    <property type="match status" value="1"/>
</dbReference>
<proteinExistence type="predicted"/>
<dbReference type="OrthoDB" id="9782855at2"/>
<sequence>MLTKTLINACELGFIPDAFTRRGIRGLLQKRLAAADRGSVEANEAASVELAREFSDGPVALVPEKANEQHYEVPAELYGLMLGPHRKYSSCFWDDACRTLEEAESAALQATCDNAELVDGQSILELGCGWGSLTLWMAAKYPNSKITAVSNSASQREYITALAAERGVADRVSVLTCDMNEFDIDEDFDRVVSVEMFEHMRNHSELLKRISGWLKPNGKLFVHIFCHKELTYEFVDRGDDDWMSRHFFSGGIMPAADFLGRFNDHLSVEEHWTWDGTHYQKTCEAWLKQMDANRQEIMPVLISNYGKKEARRWFNRWRMFHLACSELFGFNEGNEWFVSHYRFAKMAERS</sequence>
<evidence type="ECO:0000313" key="2">
    <source>
        <dbReference type="Proteomes" id="UP000322214"/>
    </source>
</evidence>
<dbReference type="GO" id="GO:0008825">
    <property type="term" value="F:cyclopropane-fatty-acyl-phospholipid synthase activity"/>
    <property type="evidence" value="ECO:0007669"/>
    <property type="project" value="UniProtKB-EC"/>
</dbReference>
<gene>
    <name evidence="1" type="primary">cfa_1</name>
    <name evidence="1" type="ORF">MFFC18_15800</name>
</gene>
<organism evidence="1 2">
    <name type="scientific">Mariniblastus fucicola</name>
    <dbReference type="NCBI Taxonomy" id="980251"/>
    <lineage>
        <taxon>Bacteria</taxon>
        <taxon>Pseudomonadati</taxon>
        <taxon>Planctomycetota</taxon>
        <taxon>Planctomycetia</taxon>
        <taxon>Pirellulales</taxon>
        <taxon>Pirellulaceae</taxon>
        <taxon>Mariniblastus</taxon>
    </lineage>
</organism>
<dbReference type="GO" id="GO:0032259">
    <property type="term" value="P:methylation"/>
    <property type="evidence" value="ECO:0007669"/>
    <property type="project" value="UniProtKB-KW"/>
</dbReference>
<dbReference type="Proteomes" id="UP000322214">
    <property type="component" value="Chromosome"/>
</dbReference>
<dbReference type="Gene3D" id="3.40.50.150">
    <property type="entry name" value="Vaccinia Virus protein VP39"/>
    <property type="match status" value="1"/>
</dbReference>
<dbReference type="KEGG" id="mff:MFFC18_15800"/>